<comment type="caution">
    <text evidence="2">The sequence shown here is derived from an EMBL/GenBank/DDBJ whole genome shotgun (WGS) entry which is preliminary data.</text>
</comment>
<evidence type="ECO:0000313" key="3">
    <source>
        <dbReference type="Proteomes" id="UP000605986"/>
    </source>
</evidence>
<dbReference type="InterPro" id="IPR022698">
    <property type="entry name" value="OrsD"/>
</dbReference>
<dbReference type="PANTHER" id="PTHR47784:SF5">
    <property type="entry name" value="STEROL UPTAKE CONTROL PROTEIN 2"/>
    <property type="match status" value="1"/>
</dbReference>
<accession>A0A8H4JRN8</accession>
<dbReference type="Proteomes" id="UP000605986">
    <property type="component" value="Unassembled WGS sequence"/>
</dbReference>
<dbReference type="EMBL" id="JAADJG010000831">
    <property type="protein sequence ID" value="KAF4435838.1"/>
    <property type="molecule type" value="Genomic_DNA"/>
</dbReference>
<dbReference type="InterPro" id="IPR053157">
    <property type="entry name" value="Sterol_Uptake_Regulator"/>
</dbReference>
<protein>
    <recommendedName>
        <fullName evidence="4">C2H2-type domain-containing protein</fullName>
    </recommendedName>
</protein>
<dbReference type="PANTHER" id="PTHR47784">
    <property type="entry name" value="STEROL UPTAKE CONTROL PROTEIN 2"/>
    <property type="match status" value="1"/>
</dbReference>
<name>A0A8H4JRN8_9HYPO</name>
<dbReference type="OrthoDB" id="416217at2759"/>
<organism evidence="2 3">
    <name type="scientific">Fusarium austroafricanum</name>
    <dbReference type="NCBI Taxonomy" id="2364996"/>
    <lineage>
        <taxon>Eukaryota</taxon>
        <taxon>Fungi</taxon>
        <taxon>Dikarya</taxon>
        <taxon>Ascomycota</taxon>
        <taxon>Pezizomycotina</taxon>
        <taxon>Sordariomycetes</taxon>
        <taxon>Hypocreomycetidae</taxon>
        <taxon>Hypocreales</taxon>
        <taxon>Nectriaceae</taxon>
        <taxon>Fusarium</taxon>
        <taxon>Fusarium concolor species complex</taxon>
    </lineage>
</organism>
<dbReference type="Pfam" id="PF12013">
    <property type="entry name" value="OrsD"/>
    <property type="match status" value="1"/>
</dbReference>
<dbReference type="GO" id="GO:0001228">
    <property type="term" value="F:DNA-binding transcription activator activity, RNA polymerase II-specific"/>
    <property type="evidence" value="ECO:0007669"/>
    <property type="project" value="TreeGrafter"/>
</dbReference>
<dbReference type="InterPro" id="IPR021858">
    <property type="entry name" value="Fun_TF"/>
</dbReference>
<reference evidence="2" key="1">
    <citation type="submission" date="2020-01" db="EMBL/GenBank/DDBJ databases">
        <title>Identification and distribution of gene clusters putatively required for synthesis of sphingolipid metabolism inhibitors in phylogenetically diverse species of the filamentous fungus Fusarium.</title>
        <authorList>
            <person name="Kim H.-S."/>
            <person name="Busman M."/>
            <person name="Brown D.W."/>
            <person name="Divon H."/>
            <person name="Uhlig S."/>
            <person name="Proctor R.H."/>
        </authorList>
    </citation>
    <scope>NUCLEOTIDE SEQUENCE</scope>
    <source>
        <strain evidence="2">NRRL 53441</strain>
    </source>
</reference>
<keyword evidence="3" id="KW-1185">Reference proteome</keyword>
<dbReference type="AlphaFoldDB" id="A0A8H4JRN8"/>
<keyword evidence="1" id="KW-0539">Nucleus</keyword>
<dbReference type="Pfam" id="PF11951">
    <property type="entry name" value="Fungal_trans_2"/>
    <property type="match status" value="1"/>
</dbReference>
<gene>
    <name evidence="2" type="ORF">F53441_13415</name>
</gene>
<evidence type="ECO:0000256" key="1">
    <source>
        <dbReference type="ARBA" id="ARBA00023242"/>
    </source>
</evidence>
<proteinExistence type="predicted"/>
<sequence>MSVSTATTKLTTPEHTHSTPEALLNCNADFKLIICIPCQYAIQPQAIERHLEEIHHLPSRLRRPYLKYTSTFQLSERAEVLDACIKEEDFPVAGLQVLDGFQCLEAGCGHLCASTKRMQKHWNEKHGALGHYGLNWQPVPLQTFFRGNLLKYFTHPLLSLEPLFNKQVSDHELEKIFCDWGFHGALSEGDRCLLSYYLQPTYKSLANRHGNTHLWQITIPKCAANNSFLRHGIVALAALHRMVTENSSTFAFEVDANSYWNLATSKFNKTIARPPNTALECYAIIAFIHIHILWSFTTFASGQVKDSDELFLCSDKADMDYMAPWLYYVRHGCQLVCGFWDAIGNGPLGTLARSWEIPILAEDKLSEQFTELFLSIMEDSCEVSEGEKADLHQAARDLALALSAAQALGSDLTVWDAIRLWPLTLSAGFIQQVRNKSPCALLLLGCYCVVLDQLNCHWFATGLSSRLLDGISASMNEEWNDRTVKLRAEIESVFVPNN</sequence>
<evidence type="ECO:0008006" key="4">
    <source>
        <dbReference type="Google" id="ProtNLM"/>
    </source>
</evidence>
<evidence type="ECO:0000313" key="2">
    <source>
        <dbReference type="EMBL" id="KAF4435838.1"/>
    </source>
</evidence>